<dbReference type="EMBL" id="JBITDC010000049">
    <property type="protein sequence ID" value="MFI5682230.1"/>
    <property type="molecule type" value="Genomic_DNA"/>
</dbReference>
<protein>
    <submittedName>
        <fullName evidence="2">Transposase family protein</fullName>
    </submittedName>
</protein>
<comment type="caution">
    <text evidence="2">The sequence shown here is derived from an EMBL/GenBank/DDBJ whole genome shotgun (WGS) entry which is preliminary data.</text>
</comment>
<sequence length="86" mass="9806">MVLGRLLITLTHLRHGATHNVLACWFGVDRSTITRAVGENSEPGGACYRRCNPCRRGLGSDFLRRRPLFGVRKVYHWFMTTEACSR</sequence>
<dbReference type="RefSeq" id="WP_398663537.1">
    <property type="nucleotide sequence ID" value="NZ_JBITDC010000049.1"/>
</dbReference>
<keyword evidence="3" id="KW-1185">Reference proteome</keyword>
<organism evidence="2 3">
    <name type="scientific">Streptomyces cellulosae</name>
    <dbReference type="NCBI Taxonomy" id="1968"/>
    <lineage>
        <taxon>Bacteria</taxon>
        <taxon>Bacillati</taxon>
        <taxon>Actinomycetota</taxon>
        <taxon>Actinomycetes</taxon>
        <taxon>Kitasatosporales</taxon>
        <taxon>Streptomycetaceae</taxon>
        <taxon>Streptomyces</taxon>
    </lineage>
</organism>
<dbReference type="Proteomes" id="UP001612415">
    <property type="component" value="Unassembled WGS sequence"/>
</dbReference>
<accession>A0ABW7YIG6</accession>
<name>A0ABW7YIG6_STRCE</name>
<evidence type="ECO:0000313" key="3">
    <source>
        <dbReference type="Proteomes" id="UP001612415"/>
    </source>
</evidence>
<feature type="domain" description="Transposase Helix-turn-helix" evidence="1">
    <location>
        <begin position="5"/>
        <end position="37"/>
    </location>
</feature>
<proteinExistence type="predicted"/>
<gene>
    <name evidence="2" type="ORF">ACIA8P_48230</name>
</gene>
<dbReference type="InterPro" id="IPR027805">
    <property type="entry name" value="Transposase_HTH_dom"/>
</dbReference>
<evidence type="ECO:0000313" key="2">
    <source>
        <dbReference type="EMBL" id="MFI5682230.1"/>
    </source>
</evidence>
<evidence type="ECO:0000259" key="1">
    <source>
        <dbReference type="Pfam" id="PF13613"/>
    </source>
</evidence>
<reference evidence="2 3" key="1">
    <citation type="submission" date="2024-10" db="EMBL/GenBank/DDBJ databases">
        <title>The Natural Products Discovery Center: Release of the First 8490 Sequenced Strains for Exploring Actinobacteria Biosynthetic Diversity.</title>
        <authorList>
            <person name="Kalkreuter E."/>
            <person name="Kautsar S.A."/>
            <person name="Yang D."/>
            <person name="Bader C.D."/>
            <person name="Teijaro C.N."/>
            <person name="Fluegel L."/>
            <person name="Davis C.M."/>
            <person name="Simpson J.R."/>
            <person name="Lauterbach L."/>
            <person name="Steele A.D."/>
            <person name="Gui C."/>
            <person name="Meng S."/>
            <person name="Li G."/>
            <person name="Viehrig K."/>
            <person name="Ye F."/>
            <person name="Su P."/>
            <person name="Kiefer A.F."/>
            <person name="Nichols A."/>
            <person name="Cepeda A.J."/>
            <person name="Yan W."/>
            <person name="Fan B."/>
            <person name="Jiang Y."/>
            <person name="Adhikari A."/>
            <person name="Zheng C.-J."/>
            <person name="Schuster L."/>
            <person name="Cowan T.M."/>
            <person name="Smanski M.J."/>
            <person name="Chevrette M.G."/>
            <person name="De Carvalho L.P.S."/>
            <person name="Shen B."/>
        </authorList>
    </citation>
    <scope>NUCLEOTIDE SEQUENCE [LARGE SCALE GENOMIC DNA]</scope>
    <source>
        <strain evidence="2 3">NPDC051599</strain>
    </source>
</reference>
<dbReference type="Pfam" id="PF13613">
    <property type="entry name" value="HTH_Tnp_4"/>
    <property type="match status" value="1"/>
</dbReference>